<name>A0A482VH73_ASBVE</name>
<evidence type="ECO:0000256" key="1">
    <source>
        <dbReference type="SAM" id="MobiDB-lite"/>
    </source>
</evidence>
<dbReference type="Proteomes" id="UP000292052">
    <property type="component" value="Unassembled WGS sequence"/>
</dbReference>
<evidence type="ECO:0008006" key="5">
    <source>
        <dbReference type="Google" id="ProtNLM"/>
    </source>
</evidence>
<dbReference type="EMBL" id="QDEB01102630">
    <property type="protein sequence ID" value="RZC31778.1"/>
    <property type="molecule type" value="Genomic_DNA"/>
</dbReference>
<gene>
    <name evidence="3" type="ORF">BDFB_001312</name>
</gene>
<proteinExistence type="predicted"/>
<dbReference type="OrthoDB" id="6723058at2759"/>
<feature type="region of interest" description="Disordered" evidence="1">
    <location>
        <begin position="123"/>
        <end position="144"/>
    </location>
</feature>
<feature type="compositionally biased region" description="Low complexity" evidence="1">
    <location>
        <begin position="123"/>
        <end position="137"/>
    </location>
</feature>
<feature type="chain" id="PRO_5019820226" description="Integumentary mucin C.1-like" evidence="2">
    <location>
        <begin position="18"/>
        <end position="175"/>
    </location>
</feature>
<sequence length="175" mass="19664">MRVIIFVVILCAVHVESQFWKYPQQLLSTWLRQGKTGSDKVTTIPPIIISNLTAKTAVTTKSLPKTTLPVKIETKRPTKAKTVTTQITTVKTTTLPPTTTKRFFTTLTTKKLFLTSSASTETSTLMETTTHEVTATTEEPRENHRTHEFYLSKREKPQVKIASNISQVSPKIGKF</sequence>
<accession>A0A482VH73</accession>
<comment type="caution">
    <text evidence="3">The sequence shown here is derived from an EMBL/GenBank/DDBJ whole genome shotgun (WGS) entry which is preliminary data.</text>
</comment>
<feature type="signal peptide" evidence="2">
    <location>
        <begin position="1"/>
        <end position="17"/>
    </location>
</feature>
<organism evidence="3 4">
    <name type="scientific">Asbolus verrucosus</name>
    <name type="common">Desert ironclad beetle</name>
    <dbReference type="NCBI Taxonomy" id="1661398"/>
    <lineage>
        <taxon>Eukaryota</taxon>
        <taxon>Metazoa</taxon>
        <taxon>Ecdysozoa</taxon>
        <taxon>Arthropoda</taxon>
        <taxon>Hexapoda</taxon>
        <taxon>Insecta</taxon>
        <taxon>Pterygota</taxon>
        <taxon>Neoptera</taxon>
        <taxon>Endopterygota</taxon>
        <taxon>Coleoptera</taxon>
        <taxon>Polyphaga</taxon>
        <taxon>Cucujiformia</taxon>
        <taxon>Tenebrionidae</taxon>
        <taxon>Pimeliinae</taxon>
        <taxon>Asbolus</taxon>
    </lineage>
</organism>
<dbReference type="AlphaFoldDB" id="A0A482VH73"/>
<protein>
    <recommendedName>
        <fullName evidence="5">Integumentary mucin C.1-like</fullName>
    </recommendedName>
</protein>
<evidence type="ECO:0000256" key="2">
    <source>
        <dbReference type="SAM" id="SignalP"/>
    </source>
</evidence>
<reference evidence="3 4" key="1">
    <citation type="submission" date="2017-03" db="EMBL/GenBank/DDBJ databases">
        <title>Genome of the blue death feigning beetle - Asbolus verrucosus.</title>
        <authorList>
            <person name="Rider S.D."/>
        </authorList>
    </citation>
    <scope>NUCLEOTIDE SEQUENCE [LARGE SCALE GENOMIC DNA]</scope>
    <source>
        <strain evidence="3">Butters</strain>
        <tissue evidence="3">Head and leg muscle</tissue>
    </source>
</reference>
<keyword evidence="4" id="KW-1185">Reference proteome</keyword>
<evidence type="ECO:0000313" key="4">
    <source>
        <dbReference type="Proteomes" id="UP000292052"/>
    </source>
</evidence>
<evidence type="ECO:0000313" key="3">
    <source>
        <dbReference type="EMBL" id="RZC31778.1"/>
    </source>
</evidence>
<keyword evidence="2" id="KW-0732">Signal</keyword>